<keyword evidence="2" id="KW-1185">Reference proteome</keyword>
<protein>
    <submittedName>
        <fullName evidence="1">Uncharacterized protein</fullName>
    </submittedName>
</protein>
<dbReference type="EMBL" id="JANFQO010000015">
    <property type="protein sequence ID" value="MCQ4166203.1"/>
    <property type="molecule type" value="Genomic_DNA"/>
</dbReference>
<organism evidence="1 2">
    <name type="scientific">Tahibacter harae</name>
    <dbReference type="NCBI Taxonomy" id="2963937"/>
    <lineage>
        <taxon>Bacteria</taxon>
        <taxon>Pseudomonadati</taxon>
        <taxon>Pseudomonadota</taxon>
        <taxon>Gammaproteobacteria</taxon>
        <taxon>Lysobacterales</taxon>
        <taxon>Rhodanobacteraceae</taxon>
        <taxon>Tahibacter</taxon>
    </lineage>
</organism>
<evidence type="ECO:0000313" key="1">
    <source>
        <dbReference type="EMBL" id="MCQ4166203.1"/>
    </source>
</evidence>
<evidence type="ECO:0000313" key="2">
    <source>
        <dbReference type="Proteomes" id="UP001165498"/>
    </source>
</evidence>
<name>A0ABT1QVA1_9GAMM</name>
<sequence>MLSLDKSQLADLRRLDEEDYVQRMTPHWFSYIEAFPLPGPGLSREQTEQLAREAWRVADQHGFSDDGDRIRLTFHLWRAARIGQPRSYLQGLACFLVTWVQTRPAFAHDWIDRRLYLAECAFEEAGR</sequence>
<dbReference type="Proteomes" id="UP001165498">
    <property type="component" value="Unassembled WGS sequence"/>
</dbReference>
<accession>A0ABT1QVA1</accession>
<reference evidence="1" key="1">
    <citation type="submission" date="2022-07" db="EMBL/GenBank/DDBJ databases">
        <title>Tahibacter sp., a new gammaproteobacterium isolated from the silt sample collected at pig farm.</title>
        <authorList>
            <person name="Chen H."/>
        </authorList>
    </citation>
    <scope>NUCLEOTIDE SEQUENCE</scope>
    <source>
        <strain evidence="1">P2K</strain>
    </source>
</reference>
<proteinExistence type="predicted"/>
<gene>
    <name evidence="1" type="ORF">NM961_15895</name>
</gene>
<comment type="caution">
    <text evidence="1">The sequence shown here is derived from an EMBL/GenBank/DDBJ whole genome shotgun (WGS) entry which is preliminary data.</text>
</comment>
<dbReference type="RefSeq" id="WP_255915395.1">
    <property type="nucleotide sequence ID" value="NZ_JANFQO010000015.1"/>
</dbReference>